<dbReference type="InterPro" id="IPR002656">
    <property type="entry name" value="Acyl_transf_3_dom"/>
</dbReference>
<keyword evidence="1" id="KW-0472">Membrane</keyword>
<dbReference type="AlphaFoldDB" id="A0A2I1K3S3"/>
<dbReference type="GO" id="GO:0016747">
    <property type="term" value="F:acyltransferase activity, transferring groups other than amino-acyl groups"/>
    <property type="evidence" value="ECO:0007669"/>
    <property type="project" value="InterPro"/>
</dbReference>
<dbReference type="GO" id="GO:0016020">
    <property type="term" value="C:membrane"/>
    <property type="evidence" value="ECO:0007669"/>
    <property type="project" value="TreeGrafter"/>
</dbReference>
<keyword evidence="3" id="KW-0808">Transferase</keyword>
<protein>
    <submittedName>
        <fullName evidence="3">Acyltransferase</fullName>
    </submittedName>
</protein>
<dbReference type="EMBL" id="PKHE01000004">
    <property type="protein sequence ID" value="PKY90289.1"/>
    <property type="molecule type" value="Genomic_DNA"/>
</dbReference>
<dbReference type="PANTHER" id="PTHR23028:SF53">
    <property type="entry name" value="ACYL_TRANSF_3 DOMAIN-CONTAINING PROTEIN"/>
    <property type="match status" value="1"/>
</dbReference>
<dbReference type="Proteomes" id="UP000234384">
    <property type="component" value="Unassembled WGS sequence"/>
</dbReference>
<feature type="transmembrane region" description="Helical" evidence="1">
    <location>
        <begin position="200"/>
        <end position="223"/>
    </location>
</feature>
<evidence type="ECO:0000259" key="2">
    <source>
        <dbReference type="Pfam" id="PF01757"/>
    </source>
</evidence>
<feature type="transmembrane region" description="Helical" evidence="1">
    <location>
        <begin position="329"/>
        <end position="348"/>
    </location>
</feature>
<dbReference type="SUPFAM" id="SSF52266">
    <property type="entry name" value="SGNH hydrolase"/>
    <property type="match status" value="1"/>
</dbReference>
<feature type="transmembrane region" description="Helical" evidence="1">
    <location>
        <begin position="12"/>
        <end position="30"/>
    </location>
</feature>
<dbReference type="PANTHER" id="PTHR23028">
    <property type="entry name" value="ACETYLTRANSFERASE"/>
    <property type="match status" value="1"/>
</dbReference>
<reference evidence="3 4" key="1">
    <citation type="submission" date="2017-12" db="EMBL/GenBank/DDBJ databases">
        <title>Phylogenetic diversity of female urinary microbiome.</title>
        <authorList>
            <person name="Thomas-White K."/>
            <person name="Wolfe A.J."/>
        </authorList>
    </citation>
    <scope>NUCLEOTIDE SEQUENCE [LARGE SCALE GENOMIC DNA]</scope>
    <source>
        <strain evidence="3 4">UMB0898</strain>
    </source>
</reference>
<accession>A0A2I1K3S3</accession>
<feature type="transmembrane region" description="Helical" evidence="1">
    <location>
        <begin position="36"/>
        <end position="58"/>
    </location>
</feature>
<dbReference type="Pfam" id="PF01757">
    <property type="entry name" value="Acyl_transf_3"/>
    <property type="match status" value="1"/>
</dbReference>
<feature type="transmembrane region" description="Helical" evidence="1">
    <location>
        <begin position="141"/>
        <end position="163"/>
    </location>
</feature>
<proteinExistence type="predicted"/>
<dbReference type="RefSeq" id="WP_101953919.1">
    <property type="nucleotide sequence ID" value="NZ_PKHE01000004.1"/>
</dbReference>
<dbReference type="InterPro" id="IPR050879">
    <property type="entry name" value="Acyltransferase_3"/>
</dbReference>
<keyword evidence="1" id="KW-1133">Transmembrane helix</keyword>
<feature type="domain" description="Acyltransferase 3" evidence="2">
    <location>
        <begin position="14"/>
        <end position="343"/>
    </location>
</feature>
<evidence type="ECO:0000313" key="3">
    <source>
        <dbReference type="EMBL" id="PKY90289.1"/>
    </source>
</evidence>
<feature type="transmembrane region" description="Helical" evidence="1">
    <location>
        <begin position="386"/>
        <end position="407"/>
    </location>
</feature>
<organism evidence="3 4">
    <name type="scientific">Falseniella ignava</name>
    <dbReference type="NCBI Taxonomy" id="137730"/>
    <lineage>
        <taxon>Bacteria</taxon>
        <taxon>Bacillati</taxon>
        <taxon>Bacillota</taxon>
        <taxon>Bacilli</taxon>
        <taxon>Lactobacillales</taxon>
        <taxon>Aerococcaceae</taxon>
        <taxon>Falseniella</taxon>
    </lineage>
</organism>
<evidence type="ECO:0000256" key="1">
    <source>
        <dbReference type="SAM" id="Phobius"/>
    </source>
</evidence>
<feature type="transmembrane region" description="Helical" evidence="1">
    <location>
        <begin position="235"/>
        <end position="256"/>
    </location>
</feature>
<keyword evidence="1" id="KW-0812">Transmembrane</keyword>
<feature type="transmembrane region" description="Helical" evidence="1">
    <location>
        <begin position="170"/>
        <end position="188"/>
    </location>
</feature>
<gene>
    <name evidence="3" type="ORF">CYJ57_02320</name>
</gene>
<feature type="transmembrane region" description="Helical" evidence="1">
    <location>
        <begin position="262"/>
        <end position="284"/>
    </location>
</feature>
<sequence>MGNNQTKQRLAIFDGYKGFSIIAIILYYFYQHLLPGGYLAVNFFLLVAGFFNFRYFYVRDLQHQPLSPLNFYRRRFERLFFPMLAMILSTGTIILLFARDFMFNLRNMALSSLLFVNNYYQIFNEQSYFVQAANPSPFTHLWYVGILAQLILLTPVLFFLFYSWHRKPSYATNMLLIVSAVSAGYMAFRYQDGMDPTGVYYSVLTRASAYTFGAAIGLLFPIQLNPKPLQRQAKLILNSVGTVCLILMIIMMKFMYGTQPFAYRFGMTLYTIVAGLFLIATIHSDTFWHKVLSLKIFTFLGQRSYSYYLWFYPVYLIIARFIRPLNLSFGMNMACQFIILMILAEINYQFFELQRVSLPLGQDFNIRKSIFQFKFLKNHPHKLKSIKIFTASYALIAILGFAGIIAAPESKGDTANNIQSVIEKNKKLIEETQNENTDSTKIVNNIEGLDQQELLYANGLEVTFIGDSVLLAAADEVRQVFPKSVINGEVGRQLYNSVSTIHSLNNQNLMKPTVVTTLGNNGTFTPGQINDYINAIGKNHDIFFVTATADRSWVADANREIYAAAERFGNVHVIDWASYSQNHQSWNEDDFGHLTEEGSQEFAKYIASELFRQR</sequence>
<name>A0A2I1K3S3_9LACT</name>
<feature type="transmembrane region" description="Helical" evidence="1">
    <location>
        <begin position="79"/>
        <end position="98"/>
    </location>
</feature>
<evidence type="ECO:0000313" key="4">
    <source>
        <dbReference type="Proteomes" id="UP000234384"/>
    </source>
</evidence>
<comment type="caution">
    <text evidence="3">The sequence shown here is derived from an EMBL/GenBank/DDBJ whole genome shotgun (WGS) entry which is preliminary data.</text>
</comment>
<dbReference type="OrthoDB" id="9796461at2"/>
<dbReference type="GO" id="GO:0009103">
    <property type="term" value="P:lipopolysaccharide biosynthetic process"/>
    <property type="evidence" value="ECO:0007669"/>
    <property type="project" value="TreeGrafter"/>
</dbReference>
<keyword evidence="3" id="KW-0012">Acyltransferase</keyword>
<feature type="transmembrane region" description="Helical" evidence="1">
    <location>
        <begin position="305"/>
        <end position="323"/>
    </location>
</feature>